<protein>
    <recommendedName>
        <fullName evidence="2">Activator of Hsp90 ATPase homologue 1/2-like C-terminal domain-containing protein</fullName>
    </recommendedName>
</protein>
<dbReference type="InterPro" id="IPR023393">
    <property type="entry name" value="START-like_dom_sf"/>
</dbReference>
<evidence type="ECO:0000313" key="4">
    <source>
        <dbReference type="Proteomes" id="UP000015454"/>
    </source>
</evidence>
<evidence type="ECO:0000256" key="1">
    <source>
        <dbReference type="ARBA" id="ARBA00006817"/>
    </source>
</evidence>
<evidence type="ECO:0000313" key="3">
    <source>
        <dbReference type="EMBL" id="EQA44573.1"/>
    </source>
</evidence>
<name>T0GGP9_9LEPT</name>
<sequence length="153" mass="17699">MYTNLSRDDIMKNQFTASASVRIHASTAKVWQGLTDPNLIKKYFFGTEAISDWKVGSQLLFKGVWEGKEYLDKGTILQVEPERLFRYNYLSSFSNMEDKPENYANVTYELSDQNGETSLVVTQDNILSDEARKHSEQNWLFILNELKKLLEGN</sequence>
<gene>
    <name evidence="3" type="ORF">LEP1GSC050_4248</name>
</gene>
<proteinExistence type="inferred from homology"/>
<keyword evidence="4" id="KW-1185">Reference proteome</keyword>
<dbReference type="SUPFAM" id="SSF55961">
    <property type="entry name" value="Bet v1-like"/>
    <property type="match status" value="1"/>
</dbReference>
<comment type="caution">
    <text evidence="3">The sequence shown here is derived from an EMBL/GenBank/DDBJ whole genome shotgun (WGS) entry which is preliminary data.</text>
</comment>
<dbReference type="Proteomes" id="UP000015454">
    <property type="component" value="Unassembled WGS sequence"/>
</dbReference>
<accession>T0GGP9</accession>
<reference evidence="3" key="1">
    <citation type="submission" date="2013-05" db="EMBL/GenBank/DDBJ databases">
        <authorList>
            <person name="Harkins D.M."/>
            <person name="Durkin A.S."/>
            <person name="Brinkac L.M."/>
            <person name="Haft D.H."/>
            <person name="Selengut J.D."/>
            <person name="Sanka R."/>
            <person name="DePew J."/>
            <person name="Purushe J."/>
            <person name="Hartskeerl R.A."/>
            <person name="Ahmed A."/>
            <person name="van der Linden H."/>
            <person name="Goris M.G.A."/>
            <person name="Vinetz J.M."/>
            <person name="Sutton G.G."/>
            <person name="Nierman W.C."/>
            <person name="Fouts D.E."/>
        </authorList>
    </citation>
    <scope>NUCLEOTIDE SEQUENCE [LARGE SCALE GENOMIC DNA]</scope>
    <source>
        <strain evidence="3">5399</strain>
    </source>
</reference>
<dbReference type="CDD" id="cd07814">
    <property type="entry name" value="SRPBCC_CalC_Aha1-like"/>
    <property type="match status" value="1"/>
</dbReference>
<organism evidence="3 4">
    <name type="scientific">Leptospira broomii serovar Hurstbridge str. 5399</name>
    <dbReference type="NCBI Taxonomy" id="1049789"/>
    <lineage>
        <taxon>Bacteria</taxon>
        <taxon>Pseudomonadati</taxon>
        <taxon>Spirochaetota</taxon>
        <taxon>Spirochaetia</taxon>
        <taxon>Leptospirales</taxon>
        <taxon>Leptospiraceae</taxon>
        <taxon>Leptospira</taxon>
    </lineage>
</organism>
<dbReference type="STRING" id="1049789.LEP1GSC050_4248"/>
<dbReference type="AlphaFoldDB" id="T0GGP9"/>
<dbReference type="Gene3D" id="3.30.530.20">
    <property type="match status" value="1"/>
</dbReference>
<feature type="domain" description="Activator of Hsp90 ATPase homologue 1/2-like C-terminal" evidence="2">
    <location>
        <begin position="25"/>
        <end position="151"/>
    </location>
</feature>
<comment type="similarity">
    <text evidence="1">Belongs to the AHA1 family.</text>
</comment>
<dbReference type="InterPro" id="IPR013538">
    <property type="entry name" value="ASHA1/2-like_C"/>
</dbReference>
<dbReference type="EMBL" id="AHMO02000008">
    <property type="protein sequence ID" value="EQA44573.1"/>
    <property type="molecule type" value="Genomic_DNA"/>
</dbReference>
<evidence type="ECO:0000259" key="2">
    <source>
        <dbReference type="Pfam" id="PF08327"/>
    </source>
</evidence>
<dbReference type="Pfam" id="PF08327">
    <property type="entry name" value="AHSA1"/>
    <property type="match status" value="1"/>
</dbReference>